<name>A0A1C7LQ97_GRIFR</name>
<keyword evidence="2" id="KW-1185">Reference proteome</keyword>
<organism evidence="1 2">
    <name type="scientific">Grifola frondosa</name>
    <name type="common">Maitake</name>
    <name type="synonym">Polyporus frondosus</name>
    <dbReference type="NCBI Taxonomy" id="5627"/>
    <lineage>
        <taxon>Eukaryota</taxon>
        <taxon>Fungi</taxon>
        <taxon>Dikarya</taxon>
        <taxon>Basidiomycota</taxon>
        <taxon>Agaricomycotina</taxon>
        <taxon>Agaricomycetes</taxon>
        <taxon>Polyporales</taxon>
        <taxon>Grifolaceae</taxon>
        <taxon>Grifola</taxon>
    </lineage>
</organism>
<dbReference type="Proteomes" id="UP000092993">
    <property type="component" value="Unassembled WGS sequence"/>
</dbReference>
<evidence type="ECO:0000313" key="2">
    <source>
        <dbReference type="Proteomes" id="UP000092993"/>
    </source>
</evidence>
<accession>A0A1C7LQ97</accession>
<protein>
    <submittedName>
        <fullName evidence="1">Uncharacterized protein</fullName>
    </submittedName>
</protein>
<evidence type="ECO:0000313" key="1">
    <source>
        <dbReference type="EMBL" id="OBZ62677.1"/>
    </source>
</evidence>
<reference evidence="1 2" key="1">
    <citation type="submission" date="2016-03" db="EMBL/GenBank/DDBJ databases">
        <title>Whole genome sequencing of Grifola frondosa 9006-11.</title>
        <authorList>
            <person name="Min B."/>
            <person name="Park H."/>
            <person name="Kim J.-G."/>
            <person name="Cho H."/>
            <person name="Oh Y.-L."/>
            <person name="Kong W.-S."/>
            <person name="Choi I.-G."/>
        </authorList>
    </citation>
    <scope>NUCLEOTIDE SEQUENCE [LARGE SCALE GENOMIC DNA]</scope>
    <source>
        <strain evidence="1 2">9006-11</strain>
    </source>
</reference>
<sequence length="77" mass="8468">MPKDIAKKSLLGCARRAKNLLLSNVSRGLAPNQTGSRESPLCHCHWPFGRPHAILVFELLLCGLSNNCREGKDTIVN</sequence>
<gene>
    <name evidence="1" type="ORF">A0H81_15028</name>
</gene>
<proteinExistence type="predicted"/>
<dbReference type="AlphaFoldDB" id="A0A1C7LQ97"/>
<comment type="caution">
    <text evidence="1">The sequence shown here is derived from an EMBL/GenBank/DDBJ whole genome shotgun (WGS) entry which is preliminary data.</text>
</comment>
<dbReference type="EMBL" id="LUGG01000127">
    <property type="protein sequence ID" value="OBZ62677.1"/>
    <property type="molecule type" value="Genomic_DNA"/>
</dbReference>